<sequence>MKQTLANDAPDVLGLVLSGMTMFLATASVGLENSRASVEGPDVGTVTDGCVRLQHQGQALTDLGFVEVRKKRH</sequence>
<evidence type="ECO:0000313" key="3">
    <source>
        <dbReference type="Proteomes" id="UP000697998"/>
    </source>
</evidence>
<protein>
    <submittedName>
        <fullName evidence="2">Uncharacterized protein</fullName>
    </submittedName>
</protein>
<name>A0A935Q1F5_9PROT</name>
<keyword evidence="1" id="KW-0812">Transmembrane</keyword>
<dbReference type="EMBL" id="JADJMH010000015">
    <property type="protein sequence ID" value="MBK7675986.1"/>
    <property type="molecule type" value="Genomic_DNA"/>
</dbReference>
<keyword evidence="1" id="KW-0472">Membrane</keyword>
<feature type="transmembrane region" description="Helical" evidence="1">
    <location>
        <begin position="12"/>
        <end position="31"/>
    </location>
</feature>
<evidence type="ECO:0000313" key="2">
    <source>
        <dbReference type="EMBL" id="MBK7675986.1"/>
    </source>
</evidence>
<reference evidence="2 3" key="1">
    <citation type="submission" date="2020-10" db="EMBL/GenBank/DDBJ databases">
        <title>Connecting structure to function with the recovery of over 1000 high-quality activated sludge metagenome-assembled genomes encoding full-length rRNA genes using long-read sequencing.</title>
        <authorList>
            <person name="Singleton C.M."/>
            <person name="Petriglieri F."/>
            <person name="Kristensen J.M."/>
            <person name="Kirkegaard R.H."/>
            <person name="Michaelsen T.Y."/>
            <person name="Andersen M.H."/>
            <person name="Karst S.M."/>
            <person name="Dueholm M.S."/>
            <person name="Nielsen P.H."/>
            <person name="Albertsen M."/>
        </authorList>
    </citation>
    <scope>NUCLEOTIDE SEQUENCE [LARGE SCALE GENOMIC DNA]</scope>
    <source>
        <strain evidence="2">EsbW_18-Q3-R4-48_BATAC.285</strain>
    </source>
</reference>
<keyword evidence="1" id="KW-1133">Transmembrane helix</keyword>
<accession>A0A935Q1F5</accession>
<dbReference type="Proteomes" id="UP000697998">
    <property type="component" value="Unassembled WGS sequence"/>
</dbReference>
<evidence type="ECO:0000256" key="1">
    <source>
        <dbReference type="SAM" id="Phobius"/>
    </source>
</evidence>
<organism evidence="2 3">
    <name type="scientific">Candidatus Accumulibacter proximus</name>
    <dbReference type="NCBI Taxonomy" id="2954385"/>
    <lineage>
        <taxon>Bacteria</taxon>
        <taxon>Pseudomonadati</taxon>
        <taxon>Pseudomonadota</taxon>
        <taxon>Betaproteobacteria</taxon>
        <taxon>Candidatus Accumulibacter</taxon>
    </lineage>
</organism>
<proteinExistence type="predicted"/>
<dbReference type="AlphaFoldDB" id="A0A935Q1F5"/>
<comment type="caution">
    <text evidence="2">The sequence shown here is derived from an EMBL/GenBank/DDBJ whole genome shotgun (WGS) entry which is preliminary data.</text>
</comment>
<gene>
    <name evidence="2" type="ORF">IPJ27_15205</name>
</gene>